<organism evidence="5 6">
    <name type="scientific">Erythrobacter westpacificensis</name>
    <dbReference type="NCBI Taxonomy" id="1055231"/>
    <lineage>
        <taxon>Bacteria</taxon>
        <taxon>Pseudomonadati</taxon>
        <taxon>Pseudomonadota</taxon>
        <taxon>Alphaproteobacteria</taxon>
        <taxon>Sphingomonadales</taxon>
        <taxon>Erythrobacteraceae</taxon>
        <taxon>Erythrobacter/Porphyrobacter group</taxon>
        <taxon>Erythrobacter</taxon>
    </lineage>
</organism>
<evidence type="ECO:0000256" key="2">
    <source>
        <dbReference type="ARBA" id="ARBA00023125"/>
    </source>
</evidence>
<dbReference type="SMART" id="SM00347">
    <property type="entry name" value="HTH_MARR"/>
    <property type="match status" value="1"/>
</dbReference>
<keyword evidence="6" id="KW-1185">Reference proteome</keyword>
<proteinExistence type="predicted"/>
<dbReference type="SUPFAM" id="SSF46785">
    <property type="entry name" value="Winged helix' DNA-binding domain"/>
    <property type="match status" value="1"/>
</dbReference>
<evidence type="ECO:0000256" key="1">
    <source>
        <dbReference type="ARBA" id="ARBA00023015"/>
    </source>
</evidence>
<evidence type="ECO:0000313" key="5">
    <source>
        <dbReference type="EMBL" id="GAA5056482.1"/>
    </source>
</evidence>
<evidence type="ECO:0000313" key="6">
    <source>
        <dbReference type="Proteomes" id="UP001500518"/>
    </source>
</evidence>
<dbReference type="RefSeq" id="WP_233548502.1">
    <property type="nucleotide sequence ID" value="NZ_BAABHV010000011.1"/>
</dbReference>
<gene>
    <name evidence="5" type="ORF">GCM10023208_21260</name>
</gene>
<dbReference type="PROSITE" id="PS50995">
    <property type="entry name" value="HTH_MARR_2"/>
    <property type="match status" value="1"/>
</dbReference>
<reference evidence="6" key="1">
    <citation type="journal article" date="2019" name="Int. J. Syst. Evol. Microbiol.">
        <title>The Global Catalogue of Microorganisms (GCM) 10K type strain sequencing project: providing services to taxonomists for standard genome sequencing and annotation.</title>
        <authorList>
            <consortium name="The Broad Institute Genomics Platform"/>
            <consortium name="The Broad Institute Genome Sequencing Center for Infectious Disease"/>
            <person name="Wu L."/>
            <person name="Ma J."/>
        </authorList>
    </citation>
    <scope>NUCLEOTIDE SEQUENCE [LARGE SCALE GENOMIC DNA]</scope>
    <source>
        <strain evidence="6">JCM 18014</strain>
    </source>
</reference>
<dbReference type="InterPro" id="IPR011991">
    <property type="entry name" value="ArsR-like_HTH"/>
</dbReference>
<dbReference type="Pfam" id="PF12802">
    <property type="entry name" value="MarR_2"/>
    <property type="match status" value="1"/>
</dbReference>
<protein>
    <recommendedName>
        <fullName evidence="4">HTH marR-type domain-containing protein</fullName>
    </recommendedName>
</protein>
<accession>A0ABP9KH38</accession>
<keyword evidence="1" id="KW-0805">Transcription regulation</keyword>
<dbReference type="EMBL" id="BAABHV010000011">
    <property type="protein sequence ID" value="GAA5056482.1"/>
    <property type="molecule type" value="Genomic_DNA"/>
</dbReference>
<name>A0ABP9KH38_9SPHN</name>
<dbReference type="Gene3D" id="1.10.10.10">
    <property type="entry name" value="Winged helix-like DNA-binding domain superfamily/Winged helix DNA-binding domain"/>
    <property type="match status" value="1"/>
</dbReference>
<dbReference type="InterPro" id="IPR036388">
    <property type="entry name" value="WH-like_DNA-bd_sf"/>
</dbReference>
<keyword evidence="2" id="KW-0238">DNA-binding</keyword>
<dbReference type="PANTHER" id="PTHR42756:SF1">
    <property type="entry name" value="TRANSCRIPTIONAL REPRESSOR OF EMRAB OPERON"/>
    <property type="match status" value="1"/>
</dbReference>
<keyword evidence="3" id="KW-0804">Transcription</keyword>
<evidence type="ECO:0000256" key="3">
    <source>
        <dbReference type="ARBA" id="ARBA00023163"/>
    </source>
</evidence>
<evidence type="ECO:0000259" key="4">
    <source>
        <dbReference type="PROSITE" id="PS50995"/>
    </source>
</evidence>
<dbReference type="PANTHER" id="PTHR42756">
    <property type="entry name" value="TRANSCRIPTIONAL REGULATOR, MARR"/>
    <property type="match status" value="1"/>
</dbReference>
<dbReference type="InterPro" id="IPR000835">
    <property type="entry name" value="HTH_MarR-typ"/>
</dbReference>
<dbReference type="InterPro" id="IPR036390">
    <property type="entry name" value="WH_DNA-bd_sf"/>
</dbReference>
<comment type="caution">
    <text evidence="5">The sequence shown here is derived from an EMBL/GenBank/DDBJ whole genome shotgun (WGS) entry which is preliminary data.</text>
</comment>
<feature type="domain" description="HTH marR-type" evidence="4">
    <location>
        <begin position="18"/>
        <end position="150"/>
    </location>
</feature>
<dbReference type="PRINTS" id="PR00598">
    <property type="entry name" value="HTHMARR"/>
</dbReference>
<dbReference type="CDD" id="cd00090">
    <property type="entry name" value="HTH_ARSR"/>
    <property type="match status" value="1"/>
</dbReference>
<sequence>METQMRKYKRYEYVLEDKDDMLYLLEEVNRIARRRFDSLVAELDLNQTQWRIIACLLREPTLSQSEISRLLELESATIGQAVSVLVEKGLIERERAAHDRRVWNLHLTEQVRTIWPELRKAADRLHEILWKGMSAPQIHLLHKMLRKVAENQKQADTCAASQ</sequence>
<dbReference type="Proteomes" id="UP001500518">
    <property type="component" value="Unassembled WGS sequence"/>
</dbReference>